<dbReference type="RefSeq" id="WP_163764203.1">
    <property type="nucleotide sequence ID" value="NZ_JAAGYR010000006.1"/>
</dbReference>
<keyword evidence="1" id="KW-0812">Transmembrane</keyword>
<keyword evidence="1" id="KW-1133">Transmembrane helix</keyword>
<gene>
    <name evidence="2" type="ORF">F9B74_04325</name>
</gene>
<dbReference type="EMBL" id="JAAGYR010000006">
    <property type="protein sequence ID" value="NEN75554.1"/>
    <property type="molecule type" value="Genomic_DNA"/>
</dbReference>
<sequence length="146" mass="16327">MRTLRFSAATTVFLFIVLPAILSVLVMVVLSIYYVIAKGGLTHLEWYISILVLLHGFGMYAVPFLILGVMTVFLLDKGLSATGILLLSIISAVILVVWRIIIEDDIVPIIMVLALGFMSVYGLLMWVSVPIEQRKVPKLFSYDEHK</sequence>
<feature type="transmembrane region" description="Helical" evidence="1">
    <location>
        <begin position="82"/>
        <end position="101"/>
    </location>
</feature>
<feature type="transmembrane region" description="Helical" evidence="1">
    <location>
        <begin position="48"/>
        <end position="75"/>
    </location>
</feature>
<keyword evidence="3" id="KW-1185">Reference proteome</keyword>
<organism evidence="2 3">
    <name type="scientific">Pelistega ratti</name>
    <dbReference type="NCBI Taxonomy" id="2652177"/>
    <lineage>
        <taxon>Bacteria</taxon>
        <taxon>Pseudomonadati</taxon>
        <taxon>Pseudomonadota</taxon>
        <taxon>Betaproteobacteria</taxon>
        <taxon>Burkholderiales</taxon>
        <taxon>Alcaligenaceae</taxon>
        <taxon>Pelistega</taxon>
    </lineage>
</organism>
<proteinExistence type="predicted"/>
<comment type="caution">
    <text evidence="2">The sequence shown here is derived from an EMBL/GenBank/DDBJ whole genome shotgun (WGS) entry which is preliminary data.</text>
</comment>
<evidence type="ECO:0000256" key="1">
    <source>
        <dbReference type="SAM" id="Phobius"/>
    </source>
</evidence>
<evidence type="ECO:0000313" key="2">
    <source>
        <dbReference type="EMBL" id="NEN75554.1"/>
    </source>
</evidence>
<dbReference type="Proteomes" id="UP000477651">
    <property type="component" value="Unassembled WGS sequence"/>
</dbReference>
<feature type="transmembrane region" description="Helical" evidence="1">
    <location>
        <begin position="107"/>
        <end position="129"/>
    </location>
</feature>
<reference evidence="2 3" key="1">
    <citation type="submission" date="2020-02" db="EMBL/GenBank/DDBJ databases">
        <title>Pelistega sp. NLN82 were isolated from wild rodents of the Hainan Island.</title>
        <authorList>
            <person name="Niu N."/>
            <person name="Zhou J."/>
        </authorList>
    </citation>
    <scope>NUCLEOTIDE SEQUENCE [LARGE SCALE GENOMIC DNA]</scope>
    <source>
        <strain evidence="2 3">NLN82</strain>
    </source>
</reference>
<feature type="transmembrane region" description="Helical" evidence="1">
    <location>
        <begin position="12"/>
        <end position="36"/>
    </location>
</feature>
<protein>
    <submittedName>
        <fullName evidence="2">Uncharacterized protein</fullName>
    </submittedName>
</protein>
<name>A0A6L9Y6V2_9BURK</name>
<evidence type="ECO:0000313" key="3">
    <source>
        <dbReference type="Proteomes" id="UP000477651"/>
    </source>
</evidence>
<accession>A0A6L9Y6V2</accession>
<dbReference type="AlphaFoldDB" id="A0A6L9Y6V2"/>
<keyword evidence="1" id="KW-0472">Membrane</keyword>